<geneLocation type="mitochondrion" evidence="1"/>
<name>A0A117NIQ6_PICGL</name>
<comment type="caution">
    <text evidence="1">The sequence shown here is derived from an EMBL/GenBank/DDBJ whole genome shotgun (WGS) entry which is preliminary data.</text>
</comment>
<reference evidence="1" key="1">
    <citation type="journal article" date="2015" name="Genome Biol. Evol.">
        <title>Organellar Genomes of White Spruce (Picea glauca): Assembly and Annotation.</title>
        <authorList>
            <person name="Jackman S.D."/>
            <person name="Warren R.L."/>
            <person name="Gibb E.A."/>
            <person name="Vandervalk B.P."/>
            <person name="Mohamadi H."/>
            <person name="Chu J."/>
            <person name="Raymond A."/>
            <person name="Pleasance S."/>
            <person name="Coope R."/>
            <person name="Wildung M.R."/>
            <person name="Ritland C.E."/>
            <person name="Bousquet J."/>
            <person name="Jones S.J."/>
            <person name="Bohlmann J."/>
            <person name="Birol I."/>
        </authorList>
    </citation>
    <scope>NUCLEOTIDE SEQUENCE [LARGE SCALE GENOMIC DNA]</scope>
    <source>
        <tissue evidence="1">Flushing bud</tissue>
    </source>
</reference>
<evidence type="ECO:0000313" key="1">
    <source>
        <dbReference type="EMBL" id="KUM50343.1"/>
    </source>
</evidence>
<sequence length="60" mass="7089">MRVGRKTGFFRYMDQSGWQGFYCHSLNARTPSSIYMGWHLAWVSACMHSNSRLMERTLLK</sequence>
<gene>
    <name evidence="1" type="ORF">ABT39_MTgene186</name>
</gene>
<protein>
    <submittedName>
        <fullName evidence="1">Uncharacterized protein</fullName>
    </submittedName>
</protein>
<dbReference type="AlphaFoldDB" id="A0A117NIQ6"/>
<accession>A0A117NIQ6</accession>
<keyword evidence="1" id="KW-0496">Mitochondrion</keyword>
<proteinExistence type="predicted"/>
<organism evidence="1">
    <name type="scientific">Picea glauca</name>
    <name type="common">White spruce</name>
    <name type="synonym">Pinus glauca</name>
    <dbReference type="NCBI Taxonomy" id="3330"/>
    <lineage>
        <taxon>Eukaryota</taxon>
        <taxon>Viridiplantae</taxon>
        <taxon>Streptophyta</taxon>
        <taxon>Embryophyta</taxon>
        <taxon>Tracheophyta</taxon>
        <taxon>Spermatophyta</taxon>
        <taxon>Pinopsida</taxon>
        <taxon>Pinidae</taxon>
        <taxon>Conifers I</taxon>
        <taxon>Pinales</taxon>
        <taxon>Pinaceae</taxon>
        <taxon>Picea</taxon>
    </lineage>
</organism>
<dbReference type="EMBL" id="LKAM01000001">
    <property type="protein sequence ID" value="KUM50343.1"/>
    <property type="molecule type" value="Genomic_DNA"/>
</dbReference>